<dbReference type="Gene3D" id="3.40.710.10">
    <property type="entry name" value="DD-peptidase/beta-lactamase superfamily"/>
    <property type="match status" value="1"/>
</dbReference>
<dbReference type="GO" id="GO:0004180">
    <property type="term" value="F:carboxypeptidase activity"/>
    <property type="evidence" value="ECO:0007669"/>
    <property type="project" value="UniProtKB-KW"/>
</dbReference>
<sequence>MRLNKFAIAVFVFLFAGFVGLGVRCWYVQVKNHDYYTRQAQQTQRAVVTLPAQRGVIADAQGHCVARSKLEYDIFLDTESLLNPTPEKLFRDPKIHYKDAALALSYIFDVPAHEICMLITEASSWEEGRRHVLFKRGITTEQVNQFREMQSSPGSIRIPGRGELELPPRTLYGVAMESRWKREYPASRLFCHTVGFLAYEKKNSYGLEKWYYDTLEGVDGSETFIVDTTRKPLFTVEQQPPEMGSNLILTVDMTIQKFARDALIRRVKEYKAESGVAVVMEPATGAVRGIVSYPDYDPLDITNANNTDMKNRAITDPYEPGSIFKPIFTAVSMDNGVVTPNTVIYCENGSYSGKGFGRIGEYNNKRYGNMTPKSILVNSSNIGMAKMGQMMERKCGRQKMYESLKLFGFGQITGIDLPDESAGRLWPAEGIKTADGKVVGKWTGYSVTRIPFGQEISVTAIQIARAYCILANGGRPVLPHVVHATFDINQGVVDEFNHFDNPAQIISEKTANWIVRDALRSVVTDGSGNRADLEGYEVFGKTGTANIAVGGGFDERSYVASFVGGAPASKPELIVLVSIRRPDRSLGKGYSGGVVASPVVAEILKKSLDYQRNLDKRIIDSSAQ</sequence>
<evidence type="ECO:0000256" key="1">
    <source>
        <dbReference type="ARBA" id="ARBA00004370"/>
    </source>
</evidence>
<dbReference type="SUPFAM" id="SSF56519">
    <property type="entry name" value="Penicillin binding protein dimerisation domain"/>
    <property type="match status" value="1"/>
</dbReference>
<dbReference type="Gene3D" id="3.90.1310.10">
    <property type="entry name" value="Penicillin-binding protein 2a (Domain 2)"/>
    <property type="match status" value="1"/>
</dbReference>
<dbReference type="OrthoDB" id="9770103at2"/>
<proteinExistence type="predicted"/>
<evidence type="ECO:0000256" key="3">
    <source>
        <dbReference type="ARBA" id="ARBA00023136"/>
    </source>
</evidence>
<dbReference type="GO" id="GO:0071555">
    <property type="term" value="P:cell wall organization"/>
    <property type="evidence" value="ECO:0007669"/>
    <property type="project" value="TreeGrafter"/>
</dbReference>
<organism evidence="6 7">
    <name type="scientific">Limihaloglobus sulfuriphilus</name>
    <dbReference type="NCBI Taxonomy" id="1851148"/>
    <lineage>
        <taxon>Bacteria</taxon>
        <taxon>Pseudomonadati</taxon>
        <taxon>Planctomycetota</taxon>
        <taxon>Phycisphaerae</taxon>
        <taxon>Sedimentisphaerales</taxon>
        <taxon>Sedimentisphaeraceae</taxon>
        <taxon>Limihaloglobus</taxon>
    </lineage>
</organism>
<dbReference type="InterPro" id="IPR001460">
    <property type="entry name" value="PCN-bd_Tpept"/>
</dbReference>
<evidence type="ECO:0000256" key="2">
    <source>
        <dbReference type="ARBA" id="ARBA00022645"/>
    </source>
</evidence>
<dbReference type="PANTHER" id="PTHR30627:SF1">
    <property type="entry name" value="PEPTIDOGLYCAN D,D-TRANSPEPTIDASE FTSI"/>
    <property type="match status" value="1"/>
</dbReference>
<dbReference type="InterPro" id="IPR012338">
    <property type="entry name" value="Beta-lactam/transpept-like"/>
</dbReference>
<protein>
    <submittedName>
        <fullName evidence="6">Sporulation-specific penicillin-binding protein</fullName>
    </submittedName>
</protein>
<keyword evidence="2" id="KW-0121">Carboxypeptidase</keyword>
<name>A0A1Q2MFS0_9BACT</name>
<evidence type="ECO:0000259" key="5">
    <source>
        <dbReference type="Pfam" id="PF03717"/>
    </source>
</evidence>
<dbReference type="AlphaFoldDB" id="A0A1Q2MFS0"/>
<keyword evidence="3" id="KW-0472">Membrane</keyword>
<dbReference type="SUPFAM" id="SSF56601">
    <property type="entry name" value="beta-lactamase/transpeptidase-like"/>
    <property type="match status" value="1"/>
</dbReference>
<keyword evidence="2" id="KW-0378">Hydrolase</keyword>
<feature type="domain" description="Penicillin-binding protein transpeptidase" evidence="4">
    <location>
        <begin position="275"/>
        <end position="605"/>
    </location>
</feature>
<dbReference type="Pfam" id="PF03717">
    <property type="entry name" value="PBP_dimer"/>
    <property type="match status" value="1"/>
</dbReference>
<dbReference type="InterPro" id="IPR036138">
    <property type="entry name" value="PBP_dimer_sf"/>
</dbReference>
<dbReference type="Proteomes" id="UP000188181">
    <property type="component" value="Chromosome"/>
</dbReference>
<dbReference type="STRING" id="1851148.SMSP2_01918"/>
<dbReference type="RefSeq" id="WP_146683708.1">
    <property type="nucleotide sequence ID" value="NZ_CP019646.1"/>
</dbReference>
<evidence type="ECO:0000313" key="6">
    <source>
        <dbReference type="EMBL" id="AQQ71543.1"/>
    </source>
</evidence>
<dbReference type="EMBL" id="CP019646">
    <property type="protein sequence ID" value="AQQ71543.1"/>
    <property type="molecule type" value="Genomic_DNA"/>
</dbReference>
<dbReference type="Pfam" id="PF00905">
    <property type="entry name" value="Transpeptidase"/>
    <property type="match status" value="1"/>
</dbReference>
<dbReference type="InterPro" id="IPR005311">
    <property type="entry name" value="PBP_dimer"/>
</dbReference>
<reference evidence="7" key="1">
    <citation type="submission" date="2017-02" db="EMBL/GenBank/DDBJ databases">
        <title>Comparative genomics and description of representatives of a novel lineage of planctomycetes thriving in anoxic sediments.</title>
        <authorList>
            <person name="Spring S."/>
            <person name="Bunk B."/>
            <person name="Sproer C."/>
        </authorList>
    </citation>
    <scope>NUCLEOTIDE SEQUENCE [LARGE SCALE GENOMIC DNA]</scope>
    <source>
        <strain evidence="7">SM-Chi-D1</strain>
    </source>
</reference>
<dbReference type="KEGG" id="pbas:SMSP2_01918"/>
<comment type="subcellular location">
    <subcellularLocation>
        <location evidence="1">Membrane</location>
    </subcellularLocation>
</comment>
<evidence type="ECO:0000313" key="7">
    <source>
        <dbReference type="Proteomes" id="UP000188181"/>
    </source>
</evidence>
<feature type="domain" description="Penicillin-binding protein dimerisation" evidence="5">
    <location>
        <begin position="50"/>
        <end position="228"/>
    </location>
</feature>
<evidence type="ECO:0000259" key="4">
    <source>
        <dbReference type="Pfam" id="PF00905"/>
    </source>
</evidence>
<accession>A0A1Q2MFS0</accession>
<gene>
    <name evidence="6" type="primary">spoVD</name>
    <name evidence="6" type="ORF">SMSP2_01918</name>
</gene>
<dbReference type="Gene3D" id="3.30.450.330">
    <property type="match status" value="1"/>
</dbReference>
<dbReference type="GO" id="GO:0005886">
    <property type="term" value="C:plasma membrane"/>
    <property type="evidence" value="ECO:0007669"/>
    <property type="project" value="TreeGrafter"/>
</dbReference>
<keyword evidence="2" id="KW-0645">Protease</keyword>
<dbReference type="PANTHER" id="PTHR30627">
    <property type="entry name" value="PEPTIDOGLYCAN D,D-TRANSPEPTIDASE"/>
    <property type="match status" value="1"/>
</dbReference>
<dbReference type="GO" id="GO:0008658">
    <property type="term" value="F:penicillin binding"/>
    <property type="evidence" value="ECO:0007669"/>
    <property type="project" value="InterPro"/>
</dbReference>
<keyword evidence="7" id="KW-1185">Reference proteome</keyword>
<dbReference type="InterPro" id="IPR050515">
    <property type="entry name" value="Beta-lactam/transpept"/>
</dbReference>